<keyword evidence="2" id="KW-1185">Reference proteome</keyword>
<reference evidence="1" key="2">
    <citation type="submission" date="2022-01" db="EMBL/GenBank/DDBJ databases">
        <authorList>
            <person name="Yamashiro T."/>
            <person name="Shiraishi A."/>
            <person name="Satake H."/>
            <person name="Nakayama K."/>
        </authorList>
    </citation>
    <scope>NUCLEOTIDE SEQUENCE</scope>
</reference>
<sequence>MTLEVLWSIVKARFKKTEPVNYMDNFLLLNLKTIFEHHVEDSVWKNQQGLVKVLNWKLYDSCGVHYVTMQNILYYLLVKKVYPLTNHTLHQMFNDVKLQDDYKCEMAFELLRIRSLEVNWDQQVVSELVALRNFAKKTWIKTQYIWCGGTRRCESEVLKKSVTRMEHTYHCQRDIKLKHKHTKHGLCVLKSTSSTNGAVNTAHGVTTASIQDTAVNLTTIDNLSDAVICAFFARVNHSTSVSRPQLKCYQVKDKVVPNNSQVKFKKKEVEDHHRISSISKKTKSVTAYLKDVNARTKKPNVVQTRKEIKRDELI</sequence>
<accession>A0ABQ5E9Q8</accession>
<proteinExistence type="predicted"/>
<organism evidence="1 2">
    <name type="scientific">Tanacetum coccineum</name>
    <dbReference type="NCBI Taxonomy" id="301880"/>
    <lineage>
        <taxon>Eukaryota</taxon>
        <taxon>Viridiplantae</taxon>
        <taxon>Streptophyta</taxon>
        <taxon>Embryophyta</taxon>
        <taxon>Tracheophyta</taxon>
        <taxon>Spermatophyta</taxon>
        <taxon>Magnoliopsida</taxon>
        <taxon>eudicotyledons</taxon>
        <taxon>Gunneridae</taxon>
        <taxon>Pentapetalae</taxon>
        <taxon>asterids</taxon>
        <taxon>campanulids</taxon>
        <taxon>Asterales</taxon>
        <taxon>Asteraceae</taxon>
        <taxon>Asteroideae</taxon>
        <taxon>Anthemideae</taxon>
        <taxon>Anthemidinae</taxon>
        <taxon>Tanacetum</taxon>
    </lineage>
</organism>
<protein>
    <submittedName>
        <fullName evidence="1">Uncharacterized protein</fullName>
    </submittedName>
</protein>
<dbReference type="EMBL" id="BQNB010016084">
    <property type="protein sequence ID" value="GJT47628.1"/>
    <property type="molecule type" value="Genomic_DNA"/>
</dbReference>
<evidence type="ECO:0000313" key="1">
    <source>
        <dbReference type="EMBL" id="GJT47628.1"/>
    </source>
</evidence>
<name>A0ABQ5E9Q8_9ASTR</name>
<evidence type="ECO:0000313" key="2">
    <source>
        <dbReference type="Proteomes" id="UP001151760"/>
    </source>
</evidence>
<comment type="caution">
    <text evidence="1">The sequence shown here is derived from an EMBL/GenBank/DDBJ whole genome shotgun (WGS) entry which is preliminary data.</text>
</comment>
<reference evidence="1" key="1">
    <citation type="journal article" date="2022" name="Int. J. Mol. Sci.">
        <title>Draft Genome of Tanacetum Coccineum: Genomic Comparison of Closely Related Tanacetum-Family Plants.</title>
        <authorList>
            <person name="Yamashiro T."/>
            <person name="Shiraishi A."/>
            <person name="Nakayama K."/>
            <person name="Satake H."/>
        </authorList>
    </citation>
    <scope>NUCLEOTIDE SEQUENCE</scope>
</reference>
<dbReference type="Proteomes" id="UP001151760">
    <property type="component" value="Unassembled WGS sequence"/>
</dbReference>
<gene>
    <name evidence="1" type="ORF">Tco_0973785</name>
</gene>